<proteinExistence type="predicted"/>
<accession>A0A084WR63</accession>
<dbReference type="Proteomes" id="UP000030765">
    <property type="component" value="Unassembled WGS sequence"/>
</dbReference>
<evidence type="ECO:0000256" key="1">
    <source>
        <dbReference type="SAM" id="MobiDB-lite"/>
    </source>
</evidence>
<reference evidence="4" key="2">
    <citation type="submission" date="2020-05" db="UniProtKB">
        <authorList>
            <consortium name="EnsemblMetazoa"/>
        </authorList>
    </citation>
    <scope>IDENTIFICATION</scope>
</reference>
<feature type="signal peptide" evidence="2">
    <location>
        <begin position="1"/>
        <end position="34"/>
    </location>
</feature>
<feature type="chain" id="PRO_5001785133" evidence="2">
    <location>
        <begin position="35"/>
        <end position="272"/>
    </location>
</feature>
<feature type="compositionally biased region" description="Polar residues" evidence="1">
    <location>
        <begin position="42"/>
        <end position="58"/>
    </location>
</feature>
<feature type="compositionally biased region" description="Polar residues" evidence="1">
    <location>
        <begin position="94"/>
        <end position="104"/>
    </location>
</feature>
<dbReference type="AlphaFoldDB" id="A0A084WR63"/>
<dbReference type="VEuPathDB" id="VectorBase:ASIC020981"/>
<dbReference type="EMBL" id="KE525403">
    <property type="protein sequence ID" value="KFB52707.1"/>
    <property type="molecule type" value="Genomic_DNA"/>
</dbReference>
<gene>
    <name evidence="3" type="ORF">ZHAS_00020981</name>
</gene>
<evidence type="ECO:0000313" key="5">
    <source>
        <dbReference type="Proteomes" id="UP000030765"/>
    </source>
</evidence>
<dbReference type="OrthoDB" id="7790552at2759"/>
<dbReference type="EMBL" id="ATLV01025944">
    <property type="status" value="NOT_ANNOTATED_CDS"/>
    <property type="molecule type" value="Genomic_DNA"/>
</dbReference>
<sequence length="272" mass="29841">MKPHFIRRCNAGQRLLICAVFLLNLFTDLATIDGHVLPRPLTTTSLERNSSTGSTTPTVVDFSTDLPESYDPLPSPSYAATDFPVSGTRPAHSATPSAPVQPSRSDPHGTIFTNTTINATAGRVLVVIPANFSGVQLRREFSNFVRLLQSGRAVESNEDELTALLHDSRILFRPWQGMASLERWLEDATFGSVLYMSDESDSFIGYCDSLSTHLSAVYRKPVLFWPCPRMKVSLGSSLSSGCRCVVSSGRTFLEGRQPERSHRFAASVAVLK</sequence>
<protein>
    <submittedName>
        <fullName evidence="3 4">Uncharacterized protein</fullName>
    </submittedName>
</protein>
<keyword evidence="2" id="KW-0732">Signal</keyword>
<organism evidence="3">
    <name type="scientific">Anopheles sinensis</name>
    <name type="common">Mosquito</name>
    <dbReference type="NCBI Taxonomy" id="74873"/>
    <lineage>
        <taxon>Eukaryota</taxon>
        <taxon>Metazoa</taxon>
        <taxon>Ecdysozoa</taxon>
        <taxon>Arthropoda</taxon>
        <taxon>Hexapoda</taxon>
        <taxon>Insecta</taxon>
        <taxon>Pterygota</taxon>
        <taxon>Neoptera</taxon>
        <taxon>Endopterygota</taxon>
        <taxon>Diptera</taxon>
        <taxon>Nematocera</taxon>
        <taxon>Culicoidea</taxon>
        <taxon>Culicidae</taxon>
        <taxon>Anophelinae</taxon>
        <taxon>Anopheles</taxon>
    </lineage>
</organism>
<evidence type="ECO:0000256" key="2">
    <source>
        <dbReference type="SAM" id="SignalP"/>
    </source>
</evidence>
<dbReference type="STRING" id="74873.A0A084WR63"/>
<evidence type="ECO:0000313" key="4">
    <source>
        <dbReference type="EnsemblMetazoa" id="ASIC020981-PA"/>
    </source>
</evidence>
<evidence type="ECO:0000313" key="3">
    <source>
        <dbReference type="EMBL" id="KFB52707.1"/>
    </source>
</evidence>
<keyword evidence="5" id="KW-1185">Reference proteome</keyword>
<reference evidence="3 5" key="1">
    <citation type="journal article" date="2014" name="BMC Genomics">
        <title>Genome sequence of Anopheles sinensis provides insight into genetics basis of mosquito competence for malaria parasites.</title>
        <authorList>
            <person name="Zhou D."/>
            <person name="Zhang D."/>
            <person name="Ding G."/>
            <person name="Shi L."/>
            <person name="Hou Q."/>
            <person name="Ye Y."/>
            <person name="Xu Y."/>
            <person name="Zhou H."/>
            <person name="Xiong C."/>
            <person name="Li S."/>
            <person name="Yu J."/>
            <person name="Hong S."/>
            <person name="Yu X."/>
            <person name="Zou P."/>
            <person name="Chen C."/>
            <person name="Chang X."/>
            <person name="Wang W."/>
            <person name="Lv Y."/>
            <person name="Sun Y."/>
            <person name="Ma L."/>
            <person name="Shen B."/>
            <person name="Zhu C."/>
        </authorList>
    </citation>
    <scope>NUCLEOTIDE SEQUENCE [LARGE SCALE GENOMIC DNA]</scope>
</reference>
<feature type="region of interest" description="Disordered" evidence="1">
    <location>
        <begin position="42"/>
        <end position="107"/>
    </location>
</feature>
<dbReference type="EnsemblMetazoa" id="ASIC020981-RA">
    <property type="protein sequence ID" value="ASIC020981-PA"/>
    <property type="gene ID" value="ASIC020981"/>
</dbReference>
<name>A0A084WR63_ANOSI</name>